<dbReference type="AlphaFoldDB" id="A0A1Y5T7T3"/>
<proteinExistence type="predicted"/>
<protein>
    <submittedName>
        <fullName evidence="1">Killing trait</fullName>
    </submittedName>
</protein>
<dbReference type="Proteomes" id="UP000193200">
    <property type="component" value="Unassembled WGS sequence"/>
</dbReference>
<reference evidence="1 2" key="1">
    <citation type="submission" date="2017-03" db="EMBL/GenBank/DDBJ databases">
        <authorList>
            <person name="Afonso C.L."/>
            <person name="Miller P.J."/>
            <person name="Scott M.A."/>
            <person name="Spackman E."/>
            <person name="Goraichik I."/>
            <person name="Dimitrov K.M."/>
            <person name="Suarez D.L."/>
            <person name="Swayne D.E."/>
        </authorList>
    </citation>
    <scope>NUCLEOTIDE SEQUENCE [LARGE SCALE GENOMIC DNA]</scope>
    <source>
        <strain evidence="1 2">CECT 7691</strain>
    </source>
</reference>
<dbReference type="OrthoDB" id="8594924at2"/>
<evidence type="ECO:0000313" key="1">
    <source>
        <dbReference type="EMBL" id="SLN57812.1"/>
    </source>
</evidence>
<accession>A0A1Y5T7T3</accession>
<dbReference type="InterPro" id="IPR021070">
    <property type="entry name" value="Killing_trait_RebB"/>
</dbReference>
<name>A0A1Y5T7T3_9PROT</name>
<dbReference type="Pfam" id="PF11747">
    <property type="entry name" value="RebB"/>
    <property type="match status" value="1"/>
</dbReference>
<dbReference type="RefSeq" id="WP_085883889.1">
    <property type="nucleotide sequence ID" value="NZ_FWFR01000002.1"/>
</dbReference>
<dbReference type="EMBL" id="FWFR01000002">
    <property type="protein sequence ID" value="SLN57812.1"/>
    <property type="molecule type" value="Genomic_DNA"/>
</dbReference>
<sequence>MATESYVNSQITDAVSQTNVAVVGEAPAEAIGALYQQMSHALGLALQNVISQQQHMHSITNAVTIAASKSLLASDPAQAVRIVNDFFTGNRVPEDLAALQAVVEKMKS</sequence>
<keyword evidence="2" id="KW-1185">Reference proteome</keyword>
<gene>
    <name evidence="1" type="ORF">OCH7691_02544</name>
</gene>
<dbReference type="InParanoid" id="A0A1Y5T7T3"/>
<organism evidence="1 2">
    <name type="scientific">Oceanibacterium hippocampi</name>
    <dbReference type="NCBI Taxonomy" id="745714"/>
    <lineage>
        <taxon>Bacteria</taxon>
        <taxon>Pseudomonadati</taxon>
        <taxon>Pseudomonadota</taxon>
        <taxon>Alphaproteobacteria</taxon>
        <taxon>Sneathiellales</taxon>
        <taxon>Sneathiellaceae</taxon>
        <taxon>Oceanibacterium</taxon>
    </lineage>
</organism>
<evidence type="ECO:0000313" key="2">
    <source>
        <dbReference type="Proteomes" id="UP000193200"/>
    </source>
</evidence>